<dbReference type="FunFam" id="3.30.160.60:FF:000624">
    <property type="entry name" value="zinc finger protein 697"/>
    <property type="match status" value="1"/>
</dbReference>
<feature type="domain" description="C2H2-type" evidence="7">
    <location>
        <begin position="108"/>
        <end position="136"/>
    </location>
</feature>
<keyword evidence="3 5" id="KW-0863">Zinc-finger</keyword>
<dbReference type="Pfam" id="PF00096">
    <property type="entry name" value="zf-C2H2"/>
    <property type="match status" value="3"/>
</dbReference>
<evidence type="ECO:0000313" key="9">
    <source>
        <dbReference type="Proteomes" id="UP001219518"/>
    </source>
</evidence>
<evidence type="ECO:0000256" key="1">
    <source>
        <dbReference type="ARBA" id="ARBA00022723"/>
    </source>
</evidence>
<evidence type="ECO:0000256" key="3">
    <source>
        <dbReference type="ARBA" id="ARBA00022771"/>
    </source>
</evidence>
<feature type="domain" description="C2H2-type" evidence="7">
    <location>
        <begin position="506"/>
        <end position="534"/>
    </location>
</feature>
<dbReference type="EMBL" id="JAHWGI010001006">
    <property type="protein sequence ID" value="KAK3920498.1"/>
    <property type="molecule type" value="Genomic_DNA"/>
</dbReference>
<dbReference type="GO" id="GO:0048598">
    <property type="term" value="P:embryonic morphogenesis"/>
    <property type="evidence" value="ECO:0007669"/>
    <property type="project" value="UniProtKB-ARBA"/>
</dbReference>
<dbReference type="FunFam" id="3.30.160.60:FF:000100">
    <property type="entry name" value="Zinc finger 45-like"/>
    <property type="match status" value="1"/>
</dbReference>
<dbReference type="Gene3D" id="3.30.160.60">
    <property type="entry name" value="Classic Zinc Finger"/>
    <property type="match status" value="8"/>
</dbReference>
<evidence type="ECO:0000256" key="5">
    <source>
        <dbReference type="PROSITE-ProRule" id="PRU00042"/>
    </source>
</evidence>
<feature type="domain" description="C2H2-type" evidence="7">
    <location>
        <begin position="1029"/>
        <end position="1056"/>
    </location>
</feature>
<evidence type="ECO:0000256" key="6">
    <source>
        <dbReference type="SAM" id="MobiDB-lite"/>
    </source>
</evidence>
<accession>A0AAE1HG41</accession>
<feature type="compositionally biased region" description="Basic and acidic residues" evidence="6">
    <location>
        <begin position="928"/>
        <end position="937"/>
    </location>
</feature>
<feature type="domain" description="C2H2-type" evidence="7">
    <location>
        <begin position="1085"/>
        <end position="1112"/>
    </location>
</feature>
<evidence type="ECO:0000256" key="2">
    <source>
        <dbReference type="ARBA" id="ARBA00022737"/>
    </source>
</evidence>
<dbReference type="Pfam" id="PF13912">
    <property type="entry name" value="zf-C2H2_6"/>
    <property type="match status" value="2"/>
</dbReference>
<organism evidence="8 9">
    <name type="scientific">Frankliniella fusca</name>
    <dbReference type="NCBI Taxonomy" id="407009"/>
    <lineage>
        <taxon>Eukaryota</taxon>
        <taxon>Metazoa</taxon>
        <taxon>Ecdysozoa</taxon>
        <taxon>Arthropoda</taxon>
        <taxon>Hexapoda</taxon>
        <taxon>Insecta</taxon>
        <taxon>Pterygota</taxon>
        <taxon>Neoptera</taxon>
        <taxon>Paraneoptera</taxon>
        <taxon>Thysanoptera</taxon>
        <taxon>Terebrantia</taxon>
        <taxon>Thripoidea</taxon>
        <taxon>Thripidae</taxon>
        <taxon>Frankliniella</taxon>
    </lineage>
</organism>
<dbReference type="GO" id="GO:0008270">
    <property type="term" value="F:zinc ion binding"/>
    <property type="evidence" value="ECO:0007669"/>
    <property type="project" value="UniProtKB-KW"/>
</dbReference>
<dbReference type="GO" id="GO:0000978">
    <property type="term" value="F:RNA polymerase II cis-regulatory region sequence-specific DNA binding"/>
    <property type="evidence" value="ECO:0007669"/>
    <property type="project" value="TreeGrafter"/>
</dbReference>
<gene>
    <name evidence="8" type="ORF">KUF71_009769</name>
</gene>
<reference evidence="8" key="2">
    <citation type="journal article" date="2023" name="BMC Genomics">
        <title>Pest status, molecular evolution, and epigenetic factors derived from the genome assembly of Frankliniella fusca, a thysanopteran phytovirus vector.</title>
        <authorList>
            <person name="Catto M.A."/>
            <person name="Labadie P.E."/>
            <person name="Jacobson A.L."/>
            <person name="Kennedy G.G."/>
            <person name="Srinivasan R."/>
            <person name="Hunt B.G."/>
        </authorList>
    </citation>
    <scope>NUCLEOTIDE SEQUENCE</scope>
    <source>
        <strain evidence="8">PL_HMW_Pooled</strain>
    </source>
</reference>
<keyword evidence="1" id="KW-0479">Metal-binding</keyword>
<feature type="region of interest" description="Disordered" evidence="6">
    <location>
        <begin position="912"/>
        <end position="959"/>
    </location>
</feature>
<dbReference type="GO" id="GO:0000981">
    <property type="term" value="F:DNA-binding transcription factor activity, RNA polymerase II-specific"/>
    <property type="evidence" value="ECO:0007669"/>
    <property type="project" value="TreeGrafter"/>
</dbReference>
<dbReference type="SMART" id="SM00355">
    <property type="entry name" value="ZnF_C2H2"/>
    <property type="match status" value="15"/>
</dbReference>
<dbReference type="SUPFAM" id="SSF57667">
    <property type="entry name" value="beta-beta-alpha zinc fingers"/>
    <property type="match status" value="6"/>
</dbReference>
<evidence type="ECO:0000313" key="8">
    <source>
        <dbReference type="EMBL" id="KAK3920498.1"/>
    </source>
</evidence>
<keyword evidence="9" id="KW-1185">Reference proteome</keyword>
<dbReference type="InterPro" id="IPR013087">
    <property type="entry name" value="Znf_C2H2_type"/>
</dbReference>
<reference evidence="8" key="1">
    <citation type="submission" date="2021-07" db="EMBL/GenBank/DDBJ databases">
        <authorList>
            <person name="Catto M.A."/>
            <person name="Jacobson A."/>
            <person name="Kennedy G."/>
            <person name="Labadie P."/>
            <person name="Hunt B.G."/>
            <person name="Srinivasan R."/>
        </authorList>
    </citation>
    <scope>NUCLEOTIDE SEQUENCE</scope>
    <source>
        <strain evidence="8">PL_HMW_Pooled</strain>
        <tissue evidence="8">Head</tissue>
    </source>
</reference>
<dbReference type="PROSITE" id="PS00028">
    <property type="entry name" value="ZINC_FINGER_C2H2_1"/>
    <property type="match status" value="13"/>
</dbReference>
<feature type="domain" description="C2H2-type" evidence="7">
    <location>
        <begin position="1001"/>
        <end position="1028"/>
    </location>
</feature>
<dbReference type="PANTHER" id="PTHR19818">
    <property type="entry name" value="ZINC FINGER PROTEIN ZIC AND GLI"/>
    <property type="match status" value="1"/>
</dbReference>
<feature type="domain" description="C2H2-type" evidence="7">
    <location>
        <begin position="420"/>
        <end position="447"/>
    </location>
</feature>
<dbReference type="GO" id="GO:0045944">
    <property type="term" value="P:positive regulation of transcription by RNA polymerase II"/>
    <property type="evidence" value="ECO:0007669"/>
    <property type="project" value="UniProtKB-ARBA"/>
</dbReference>
<sequence>MTSLEDYLKCPLPSESQIKDTVFSICNGKLIVAPKVNQFFSSSGDDDSKPSEDGEFNRNGQDDVYIEIFRENSVLPDQSTNEDYLIENISTAYEAFWKGGFEDCLQRRTCPKCSHAFFTPNQLFNHLKNSHSISNPEVCFVCFKVLLTNLEKQEHLEKDHYISSPFSTCEVCYKIFANESEKDLHRFQHTLTEKCKWCLVSFPCKFLLSAHLPQCLYLKKQHNCAICGCHFTSSHIMQLHSLRHSQKTCDLCCTKLYEDANISGDYHEIAYVKHLRAKHSDEEIQNVLLGLKKQDEEEEILDKLFMNQIQANISELNDIQLTADTNVPLEENCLKNSNMPLLKDGQNLKDDTNLISLDTIFQCSECSKNFDSKKKLMIHALDHQTPFFCDICKVAFQHRRSFKKHMRSHGVKIKPGLTRYKCMQCSVNCSTLSGLRTHVLTHTEHKPHLCDKCGITFRRLQALRMHEITIHHEKTSHTCPQCGLSSTSKKSLLRHTQCVHAGIRRFICGLCCARFLQNQDLRRHLKNVHKLDFPPLQCLLKKSNSQIHVIPLAESVNLADPFAAMLKSAVREEELKLENFCRQKHKNSAKHESQSELLKTESTADRLSLNILGDVASKAAPLVQKPCSLGSFQNCTTKFQESSTLLCGGGQNETLILTEYCNDLSVCKHSKLQPETTQAKNSSSSSSKHAFVYSVSSLQGCATTPYNLCVLPSQNALPPPDPGLPIINSDGFVCSILPGVHVGSTVSQSASLNVPNLGNSLICASGGSSTNLPVGCSNQYLDGESVLLSQNDSTRILNILSACNLDQPQLDLLGSSIPAMQGEYLSKESKDGAACTLNCGEGSLLVHSYHSTGDLKAGVTRKDSLSKSSFLSSIPYNSQSIPKGFVEISCQNAVSLISDVESSQPDKLLEPTSIAVQKRLPNPQPAEKPNKQERNSDLDAPESAFVTKKQTRKKNRFQKSNTKSVLVSCDTSSALSNQNPLVTVDKSNGTPQSEYLSNRVMSCPECGKVLSSPSNFKRHLKVHTGLKLHECQYCGKSFRYKHNLTVHFRCHTGERPYECTECSKKFRYLQEFKEHKQIHEISKLFSCLDCGQRFARQRDLKRHSLYHNTKNKPVCTICQKTFSRIDYLNIHIRSHKKLEEKEGLKCLSQSKEKISEVSPKQSLHKSSNKLCSDKISALKTSENLISLAFQAAEDGVEFMFLEESTPSENDTEKMKISPALTQDNTTNINVLE</sequence>
<evidence type="ECO:0000256" key="4">
    <source>
        <dbReference type="ARBA" id="ARBA00022833"/>
    </source>
</evidence>
<feature type="domain" description="C2H2-type" evidence="7">
    <location>
        <begin position="361"/>
        <end position="383"/>
    </location>
</feature>
<comment type="caution">
    <text evidence="8">The sequence shown here is derived from an EMBL/GenBank/DDBJ whole genome shotgun (WGS) entry which is preliminary data.</text>
</comment>
<feature type="domain" description="C2H2-type" evidence="7">
    <location>
        <begin position="1057"/>
        <end position="1084"/>
    </location>
</feature>
<protein>
    <submittedName>
        <fullName evidence="8">Oocyte zinc finger protein</fullName>
    </submittedName>
</protein>
<dbReference type="InterPro" id="IPR050329">
    <property type="entry name" value="GLI_C2H2-zinc-finger"/>
</dbReference>
<dbReference type="AlphaFoldDB" id="A0AAE1HG41"/>
<feature type="domain" description="C2H2-type" evidence="7">
    <location>
        <begin position="448"/>
        <end position="476"/>
    </location>
</feature>
<dbReference type="GO" id="GO:0005634">
    <property type="term" value="C:nucleus"/>
    <property type="evidence" value="ECO:0007669"/>
    <property type="project" value="UniProtKB-ARBA"/>
</dbReference>
<dbReference type="PANTHER" id="PTHR19818:SF139">
    <property type="entry name" value="PAIR-RULE PROTEIN ODD-PAIRED"/>
    <property type="match status" value="1"/>
</dbReference>
<feature type="domain" description="C2H2-type" evidence="7">
    <location>
        <begin position="477"/>
        <end position="505"/>
    </location>
</feature>
<evidence type="ECO:0000259" key="7">
    <source>
        <dbReference type="PROSITE" id="PS50157"/>
    </source>
</evidence>
<dbReference type="InterPro" id="IPR036236">
    <property type="entry name" value="Znf_C2H2_sf"/>
</dbReference>
<dbReference type="Pfam" id="PF12874">
    <property type="entry name" value="zf-met"/>
    <property type="match status" value="1"/>
</dbReference>
<feature type="domain" description="C2H2-type" evidence="7">
    <location>
        <begin position="387"/>
        <end position="409"/>
    </location>
</feature>
<name>A0AAE1HG41_9NEOP</name>
<dbReference type="Proteomes" id="UP001219518">
    <property type="component" value="Unassembled WGS sequence"/>
</dbReference>
<feature type="domain" description="C2H2-type" evidence="7">
    <location>
        <begin position="1113"/>
        <end position="1140"/>
    </location>
</feature>
<keyword evidence="4" id="KW-0862">Zinc</keyword>
<proteinExistence type="predicted"/>
<dbReference type="PROSITE" id="PS50157">
    <property type="entry name" value="ZINC_FINGER_C2H2_2"/>
    <property type="match status" value="12"/>
</dbReference>
<keyword evidence="2" id="KW-0677">Repeat</keyword>